<gene>
    <name evidence="1" type="ORF">HNP25_002398</name>
</gene>
<dbReference type="AlphaFoldDB" id="A0A841EQU2"/>
<comment type="caution">
    <text evidence="1">The sequence shown here is derived from an EMBL/GenBank/DDBJ whole genome shotgun (WGS) entry which is preliminary data.</text>
</comment>
<dbReference type="Proteomes" id="UP000524404">
    <property type="component" value="Unassembled WGS sequence"/>
</dbReference>
<dbReference type="SUPFAM" id="SSF56954">
    <property type="entry name" value="Outer membrane efflux proteins (OEP)"/>
    <property type="match status" value="1"/>
</dbReference>
<reference evidence="1 2" key="1">
    <citation type="submission" date="2020-08" db="EMBL/GenBank/DDBJ databases">
        <title>Functional genomics of gut bacteria from endangered species of beetles.</title>
        <authorList>
            <person name="Carlos-Shanley C."/>
        </authorList>
    </citation>
    <scope>NUCLEOTIDE SEQUENCE [LARGE SCALE GENOMIC DNA]</scope>
    <source>
        <strain evidence="1 2">S00070</strain>
    </source>
</reference>
<dbReference type="EMBL" id="JACHKT010000016">
    <property type="protein sequence ID" value="MBB6003739.1"/>
    <property type="molecule type" value="Genomic_DNA"/>
</dbReference>
<organism evidence="1 2">
    <name type="scientific">Arcicella rosea</name>
    <dbReference type="NCBI Taxonomy" id="502909"/>
    <lineage>
        <taxon>Bacteria</taxon>
        <taxon>Pseudomonadati</taxon>
        <taxon>Bacteroidota</taxon>
        <taxon>Cytophagia</taxon>
        <taxon>Cytophagales</taxon>
        <taxon>Flectobacillaceae</taxon>
        <taxon>Arcicella</taxon>
    </lineage>
</organism>
<keyword evidence="2" id="KW-1185">Reference proteome</keyword>
<evidence type="ECO:0000313" key="1">
    <source>
        <dbReference type="EMBL" id="MBB6003739.1"/>
    </source>
</evidence>
<accession>A0A841EQU2</accession>
<proteinExistence type="predicted"/>
<dbReference type="Gene3D" id="1.20.1600.10">
    <property type="entry name" value="Outer membrane efflux proteins (OEP)"/>
    <property type="match status" value="1"/>
</dbReference>
<name>A0A841EQU2_9BACT</name>
<sequence length="44" mass="4924">MANYLEVITAQSNLLQSELELVSLKKARLEADVDLYRSLGGGWK</sequence>
<evidence type="ECO:0000313" key="2">
    <source>
        <dbReference type="Proteomes" id="UP000524404"/>
    </source>
</evidence>
<dbReference type="RefSeq" id="WP_310587172.1">
    <property type="nucleotide sequence ID" value="NZ_JACHKT010000016.1"/>
</dbReference>
<protein>
    <submittedName>
        <fullName evidence="1">Outer membrane protein TolC</fullName>
    </submittedName>
</protein>